<evidence type="ECO:0000256" key="3">
    <source>
        <dbReference type="SAM" id="SignalP"/>
    </source>
</evidence>
<gene>
    <name evidence="5" type="ORF">J5A58_02445</name>
</gene>
<organism evidence="5 6">
    <name type="scientific">Prevotella melaninogenica</name>
    <dbReference type="NCBI Taxonomy" id="28132"/>
    <lineage>
        <taxon>Bacteria</taxon>
        <taxon>Pseudomonadati</taxon>
        <taxon>Bacteroidota</taxon>
        <taxon>Bacteroidia</taxon>
        <taxon>Bacteroidales</taxon>
        <taxon>Prevotellaceae</taxon>
        <taxon>Prevotella</taxon>
    </lineage>
</organism>
<dbReference type="Proteomes" id="UP000682195">
    <property type="component" value="Chromosome 1"/>
</dbReference>
<comment type="similarity">
    <text evidence="1">Belongs to the glycosyl hydrolase 16 family.</text>
</comment>
<feature type="domain" description="GH16" evidence="4">
    <location>
        <begin position="50"/>
        <end position="323"/>
    </location>
</feature>
<feature type="signal peptide" evidence="3">
    <location>
        <begin position="1"/>
        <end position="23"/>
    </location>
</feature>
<accession>A0ABX7XQV7</accession>
<dbReference type="GO" id="GO:0016787">
    <property type="term" value="F:hydrolase activity"/>
    <property type="evidence" value="ECO:0007669"/>
    <property type="project" value="UniProtKB-KW"/>
</dbReference>
<evidence type="ECO:0000256" key="1">
    <source>
        <dbReference type="ARBA" id="ARBA00006865"/>
    </source>
</evidence>
<keyword evidence="3" id="KW-0732">Signal</keyword>
<keyword evidence="6" id="KW-1185">Reference proteome</keyword>
<evidence type="ECO:0000256" key="2">
    <source>
        <dbReference type="SAM" id="MobiDB-lite"/>
    </source>
</evidence>
<sequence length="323" mass="37176">MKVSYFLSLLALAFFCQCHKSSAEEEPTGRQMPMETSGNTADDDASKKALSKDATPTQYQGYQLIWNDEFNIDGRPSDEWTYEQGFVRNKELQWYQPDNASVSNGLLVIEGRKEKVHNPNYNSQSTDWRCSRPEAQYTSSCLTTEKSFHFRYGRMEVRARIPITRGAWPAIWTLGNQGEWPQNGEVDLMEFYIKNGAPSILANACWGSDKRYSAVWDEGVTPFAHFTAKDTDWASKFHVWRMDWDEYFIRLYLDGELLNEVDLSKTRNNGVDGNYDNPFSNTRDGFGQYILLNLAIGSNGGEPDVTHFPLRYEVDYVRVYQAQ</sequence>
<proteinExistence type="inferred from homology"/>
<dbReference type="Pfam" id="PF00722">
    <property type="entry name" value="Glyco_hydro_16"/>
    <property type="match status" value="1"/>
</dbReference>
<dbReference type="SUPFAM" id="SSF49899">
    <property type="entry name" value="Concanavalin A-like lectins/glucanases"/>
    <property type="match status" value="1"/>
</dbReference>
<dbReference type="InterPro" id="IPR050546">
    <property type="entry name" value="Glycosyl_Hydrlase_16"/>
</dbReference>
<feature type="region of interest" description="Disordered" evidence="2">
    <location>
        <begin position="25"/>
        <end position="54"/>
    </location>
</feature>
<dbReference type="InterPro" id="IPR000757">
    <property type="entry name" value="Beta-glucanase-like"/>
</dbReference>
<dbReference type="PROSITE" id="PS51762">
    <property type="entry name" value="GH16_2"/>
    <property type="match status" value="1"/>
</dbReference>
<dbReference type="PANTHER" id="PTHR10963">
    <property type="entry name" value="GLYCOSYL HYDROLASE-RELATED"/>
    <property type="match status" value="1"/>
</dbReference>
<evidence type="ECO:0000259" key="4">
    <source>
        <dbReference type="PROSITE" id="PS51762"/>
    </source>
</evidence>
<protein>
    <submittedName>
        <fullName evidence="5">Glycoside hydrolase family 16 protein</fullName>
    </submittedName>
</protein>
<dbReference type="Gene3D" id="2.60.120.200">
    <property type="match status" value="1"/>
</dbReference>
<evidence type="ECO:0000313" key="6">
    <source>
        <dbReference type="Proteomes" id="UP000682195"/>
    </source>
</evidence>
<name>A0ABX7XQV7_9BACT</name>
<dbReference type="EMBL" id="CP072361">
    <property type="protein sequence ID" value="QUB75887.1"/>
    <property type="molecule type" value="Genomic_DNA"/>
</dbReference>
<dbReference type="CDD" id="cd08023">
    <property type="entry name" value="GH16_laminarinase_like"/>
    <property type="match status" value="1"/>
</dbReference>
<evidence type="ECO:0000313" key="5">
    <source>
        <dbReference type="EMBL" id="QUB75887.1"/>
    </source>
</evidence>
<feature type="chain" id="PRO_5045894854" evidence="3">
    <location>
        <begin position="24"/>
        <end position="323"/>
    </location>
</feature>
<keyword evidence="5" id="KW-0378">Hydrolase</keyword>
<reference evidence="5 6" key="1">
    <citation type="submission" date="2021-03" db="EMBL/GenBank/DDBJ databases">
        <title>Human Oral Microbial Genomes.</title>
        <authorList>
            <person name="Johnston C.D."/>
            <person name="Chen T."/>
            <person name="Dewhirst F.E."/>
        </authorList>
    </citation>
    <scope>NUCLEOTIDE SEQUENCE [LARGE SCALE GENOMIC DNA]</scope>
    <source>
        <strain evidence="5 6">F0054</strain>
    </source>
</reference>
<dbReference type="InterPro" id="IPR013320">
    <property type="entry name" value="ConA-like_dom_sf"/>
</dbReference>
<dbReference type="PANTHER" id="PTHR10963:SF55">
    <property type="entry name" value="GLYCOSIDE HYDROLASE FAMILY 16 PROTEIN"/>
    <property type="match status" value="1"/>
</dbReference>